<dbReference type="AlphaFoldDB" id="A0A2Z2NKE6"/>
<name>A0A2Z2NKE6_9GAMM</name>
<sequence length="242" mass="27092">MAGTGKIRTWILIAEQQLYYRFFYSKRDSMAQPKILGLKGALEMRLSQVDDNHIAPLSEFVRRLRVKMGPGAAIPFVDPWDGGVEAEVLFLLEAPGSKARSSGFVSMNNPDETARNFFEVTRDSGIDRKHIVIWNRVPWYIGCYSRIRPAKSADIAKGIESLAELIELLPKLRACVLVGGKAQKALDHVKRVAPHLAVFSCPHPSPMFVNRKPENREILLSKCREVQSFLLGQGHVVGIKQA</sequence>
<dbReference type="RefSeq" id="WP_088915910.1">
    <property type="nucleotide sequence ID" value="NZ_CP018632.1"/>
</dbReference>
<accession>A0A2Z2NKE6</accession>
<evidence type="ECO:0000259" key="1">
    <source>
        <dbReference type="Pfam" id="PF03167"/>
    </source>
</evidence>
<dbReference type="EMBL" id="CP018632">
    <property type="protein sequence ID" value="ASJ70358.1"/>
    <property type="molecule type" value="Genomic_DNA"/>
</dbReference>
<dbReference type="OrthoDB" id="64750at2"/>
<dbReference type="InterPro" id="IPR036895">
    <property type="entry name" value="Uracil-DNA_glycosylase-like_sf"/>
</dbReference>
<dbReference type="Proteomes" id="UP000250079">
    <property type="component" value="Chromosome"/>
</dbReference>
<gene>
    <name evidence="2" type="ORF">IMCC3135_01195</name>
</gene>
<dbReference type="SUPFAM" id="SSF52141">
    <property type="entry name" value="Uracil-DNA glycosylase-like"/>
    <property type="match status" value="1"/>
</dbReference>
<reference evidence="2 3" key="1">
    <citation type="submission" date="2016-12" db="EMBL/GenBank/DDBJ databases">
        <authorList>
            <person name="Song W.-J."/>
            <person name="Kurnit D.M."/>
        </authorList>
    </citation>
    <scope>NUCLEOTIDE SEQUENCE [LARGE SCALE GENOMIC DNA]</scope>
    <source>
        <strain evidence="2 3">IMCC3135</strain>
    </source>
</reference>
<proteinExistence type="predicted"/>
<organism evidence="2 3">
    <name type="scientific">Granulosicoccus antarcticus IMCC3135</name>
    <dbReference type="NCBI Taxonomy" id="1192854"/>
    <lineage>
        <taxon>Bacteria</taxon>
        <taxon>Pseudomonadati</taxon>
        <taxon>Pseudomonadota</taxon>
        <taxon>Gammaproteobacteria</taxon>
        <taxon>Chromatiales</taxon>
        <taxon>Granulosicoccaceae</taxon>
        <taxon>Granulosicoccus</taxon>
    </lineage>
</organism>
<evidence type="ECO:0000313" key="2">
    <source>
        <dbReference type="EMBL" id="ASJ70358.1"/>
    </source>
</evidence>
<keyword evidence="3" id="KW-1185">Reference proteome</keyword>
<dbReference type="InterPro" id="IPR005122">
    <property type="entry name" value="Uracil-DNA_glycosylase-like"/>
</dbReference>
<dbReference type="Gene3D" id="3.40.470.10">
    <property type="entry name" value="Uracil-DNA glycosylase-like domain"/>
    <property type="match status" value="1"/>
</dbReference>
<dbReference type="Pfam" id="PF03167">
    <property type="entry name" value="UDG"/>
    <property type="match status" value="1"/>
</dbReference>
<dbReference type="KEGG" id="gai:IMCC3135_01195"/>
<evidence type="ECO:0000313" key="3">
    <source>
        <dbReference type="Proteomes" id="UP000250079"/>
    </source>
</evidence>
<dbReference type="CDD" id="cd10035">
    <property type="entry name" value="UDG_like"/>
    <property type="match status" value="1"/>
</dbReference>
<feature type="domain" description="Uracil-DNA glycosylase-like" evidence="1">
    <location>
        <begin position="82"/>
        <end position="215"/>
    </location>
</feature>
<protein>
    <recommendedName>
        <fullName evidence="1">Uracil-DNA glycosylase-like domain-containing protein</fullName>
    </recommendedName>
</protein>